<evidence type="ECO:0000256" key="2">
    <source>
        <dbReference type="ARBA" id="ARBA00022553"/>
    </source>
</evidence>
<comment type="similarity">
    <text evidence="6">Belongs to the RnfG family.</text>
</comment>
<name>A0A1I5AG07_9NEIS</name>
<dbReference type="HAMAP" id="MF_00479">
    <property type="entry name" value="RsxG_RnfG"/>
    <property type="match status" value="1"/>
</dbReference>
<keyword evidence="6" id="KW-1133">Transmembrane helix</keyword>
<comment type="subcellular location">
    <subcellularLocation>
        <location evidence="6">Cell inner membrane</location>
        <topology evidence="6">Single-pass membrane protein</topology>
    </subcellularLocation>
</comment>
<evidence type="ECO:0000256" key="1">
    <source>
        <dbReference type="ARBA" id="ARBA00022448"/>
    </source>
</evidence>
<dbReference type="NCBIfam" id="NF002519">
    <property type="entry name" value="PRK01908.1"/>
    <property type="match status" value="1"/>
</dbReference>
<keyword evidence="4 6" id="KW-0288">FMN</keyword>
<organism evidence="8 9">
    <name type="scientific">Formivibrio citricus</name>
    <dbReference type="NCBI Taxonomy" id="83765"/>
    <lineage>
        <taxon>Bacteria</taxon>
        <taxon>Pseudomonadati</taxon>
        <taxon>Pseudomonadota</taxon>
        <taxon>Betaproteobacteria</taxon>
        <taxon>Neisseriales</taxon>
        <taxon>Chitinibacteraceae</taxon>
        <taxon>Formivibrio</taxon>
    </lineage>
</organism>
<dbReference type="InterPro" id="IPR010209">
    <property type="entry name" value="Ion_transpt_RnfG/RsxG"/>
</dbReference>
<dbReference type="NCBIfam" id="TIGR01947">
    <property type="entry name" value="rnfG"/>
    <property type="match status" value="1"/>
</dbReference>
<dbReference type="GO" id="GO:0009055">
    <property type="term" value="F:electron transfer activity"/>
    <property type="evidence" value="ECO:0007669"/>
    <property type="project" value="InterPro"/>
</dbReference>
<dbReference type="EMBL" id="FOVE01000013">
    <property type="protein sequence ID" value="SFN61411.1"/>
    <property type="molecule type" value="Genomic_DNA"/>
</dbReference>
<evidence type="ECO:0000256" key="6">
    <source>
        <dbReference type="HAMAP-Rule" id="MF_00479"/>
    </source>
</evidence>
<dbReference type="Pfam" id="PF04205">
    <property type="entry name" value="FMN_bind"/>
    <property type="match status" value="1"/>
</dbReference>
<evidence type="ECO:0000313" key="8">
    <source>
        <dbReference type="EMBL" id="SFN61411.1"/>
    </source>
</evidence>
<proteinExistence type="inferred from homology"/>
<dbReference type="GO" id="GO:0022900">
    <property type="term" value="P:electron transport chain"/>
    <property type="evidence" value="ECO:0007669"/>
    <property type="project" value="UniProtKB-UniRule"/>
</dbReference>
<reference evidence="9" key="1">
    <citation type="submission" date="2016-10" db="EMBL/GenBank/DDBJ databases">
        <authorList>
            <person name="Varghese N."/>
            <person name="Submissions S."/>
        </authorList>
    </citation>
    <scope>NUCLEOTIDE SEQUENCE [LARGE SCALE GENOMIC DNA]</scope>
    <source>
        <strain evidence="9">DSM 6150</strain>
    </source>
</reference>
<dbReference type="InterPro" id="IPR007329">
    <property type="entry name" value="FMN-bd"/>
</dbReference>
<feature type="domain" description="FMN-binding" evidence="7">
    <location>
        <begin position="106"/>
        <end position="198"/>
    </location>
</feature>
<evidence type="ECO:0000313" key="9">
    <source>
        <dbReference type="Proteomes" id="UP000242869"/>
    </source>
</evidence>
<keyword evidence="1 6" id="KW-0813">Transport</keyword>
<dbReference type="SMART" id="SM00900">
    <property type="entry name" value="FMN_bind"/>
    <property type="match status" value="1"/>
</dbReference>
<dbReference type="GO" id="GO:0010181">
    <property type="term" value="F:FMN binding"/>
    <property type="evidence" value="ECO:0007669"/>
    <property type="project" value="InterPro"/>
</dbReference>
<dbReference type="PIRSF" id="PIRSF006091">
    <property type="entry name" value="E_trnsport_RnfG"/>
    <property type="match status" value="1"/>
</dbReference>
<keyword evidence="5 6" id="KW-0249">Electron transport</keyword>
<keyword evidence="6" id="KW-0997">Cell inner membrane</keyword>
<dbReference type="Proteomes" id="UP000242869">
    <property type="component" value="Unassembled WGS sequence"/>
</dbReference>
<protein>
    <recommendedName>
        <fullName evidence="6">Ion-translocating oxidoreductase complex subunit G</fullName>
        <ecNumber evidence="6">7.-.-.-</ecNumber>
    </recommendedName>
    <alternativeName>
        <fullName evidence="6">Rnf electron transport complex subunit G</fullName>
    </alternativeName>
</protein>
<keyword evidence="6" id="KW-1003">Cell membrane</keyword>
<keyword evidence="3 6" id="KW-0285">Flavoprotein</keyword>
<evidence type="ECO:0000256" key="3">
    <source>
        <dbReference type="ARBA" id="ARBA00022630"/>
    </source>
</evidence>
<dbReference type="RefSeq" id="WP_091195107.1">
    <property type="nucleotide sequence ID" value="NZ_FOVE01000013.1"/>
</dbReference>
<evidence type="ECO:0000256" key="5">
    <source>
        <dbReference type="ARBA" id="ARBA00022982"/>
    </source>
</evidence>
<dbReference type="AlphaFoldDB" id="A0A1I5AG07"/>
<sequence>MKAMISNGVRGAGILAAFTVVFTALMAGAYSLTREIVLKNEEQARTQLIAQTLPAGSYDNNLLADTRLLSAEDSRRLGNDKPASIYLAKKGGKTVAAVLEAVAPDGYAGKIQLLVAVAANGNVLGVRVVTQQETPGLGDYIDAAKSNWIRQFEGKSLASPEVERWKVRKDGGVFDSNAGATISPRAVVGAVKRTLEYVVVNRTTIFE</sequence>
<comment type="cofactor">
    <cofactor evidence="6">
        <name>FMN</name>
        <dbReference type="ChEBI" id="CHEBI:58210"/>
    </cofactor>
</comment>
<dbReference type="PANTHER" id="PTHR36118">
    <property type="entry name" value="ION-TRANSLOCATING OXIDOREDUCTASE COMPLEX SUBUNIT G"/>
    <property type="match status" value="1"/>
</dbReference>
<dbReference type="EC" id="7.-.-.-" evidence="6"/>
<keyword evidence="6" id="KW-1278">Translocase</keyword>
<comment type="function">
    <text evidence="6">Part of a membrane-bound complex that couples electron transfer with translocation of ions across the membrane.</text>
</comment>
<dbReference type="OrthoDB" id="9784165at2"/>
<dbReference type="PANTHER" id="PTHR36118:SF1">
    <property type="entry name" value="ION-TRANSLOCATING OXIDOREDUCTASE COMPLEX SUBUNIT G"/>
    <property type="match status" value="1"/>
</dbReference>
<keyword evidence="9" id="KW-1185">Reference proteome</keyword>
<keyword evidence="6" id="KW-0812">Transmembrane</keyword>
<keyword evidence="6" id="KW-0472">Membrane</keyword>
<accession>A0A1I5AG07</accession>
<dbReference type="GO" id="GO:0005886">
    <property type="term" value="C:plasma membrane"/>
    <property type="evidence" value="ECO:0007669"/>
    <property type="project" value="UniProtKB-SubCell"/>
</dbReference>
<evidence type="ECO:0000259" key="7">
    <source>
        <dbReference type="SMART" id="SM00900"/>
    </source>
</evidence>
<comment type="subunit">
    <text evidence="6">The complex is composed of six subunits: RnfA, RnfB, RnfC, RnfD, RnfE and RnfG.</text>
</comment>
<evidence type="ECO:0000256" key="4">
    <source>
        <dbReference type="ARBA" id="ARBA00022643"/>
    </source>
</evidence>
<dbReference type="STRING" id="83765.SAMN05660284_01897"/>
<gene>
    <name evidence="6" type="primary">rnfG</name>
    <name evidence="8" type="ORF">SAMN05660284_01897</name>
</gene>
<keyword evidence="2 6" id="KW-0597">Phosphoprotein</keyword>
<feature type="modified residue" description="FMN phosphoryl threonine" evidence="6">
    <location>
        <position position="181"/>
    </location>
</feature>